<comment type="function">
    <text evidence="5">Responsible for synthesis of pseudouridine from uracil-55 in the psi GC loop of transfer RNAs.</text>
</comment>
<organism evidence="9 10">
    <name type="scientific">Arthrobacter terrae</name>
    <dbReference type="NCBI Taxonomy" id="2935737"/>
    <lineage>
        <taxon>Bacteria</taxon>
        <taxon>Bacillati</taxon>
        <taxon>Actinomycetota</taxon>
        <taxon>Actinomycetes</taxon>
        <taxon>Micrococcales</taxon>
        <taxon>Micrococcaceae</taxon>
        <taxon>Arthrobacter</taxon>
    </lineage>
</organism>
<comment type="catalytic activity">
    <reaction evidence="1 5">
        <text>uridine(55) in tRNA = pseudouridine(55) in tRNA</text>
        <dbReference type="Rhea" id="RHEA:42532"/>
        <dbReference type="Rhea" id="RHEA-COMP:10101"/>
        <dbReference type="Rhea" id="RHEA-COMP:10102"/>
        <dbReference type="ChEBI" id="CHEBI:65314"/>
        <dbReference type="ChEBI" id="CHEBI:65315"/>
        <dbReference type="EC" id="5.4.99.25"/>
    </reaction>
</comment>
<comment type="similarity">
    <text evidence="2 5">Belongs to the pseudouridine synthase TruB family. Type 1 subfamily.</text>
</comment>
<dbReference type="InterPro" id="IPR032819">
    <property type="entry name" value="TruB_C"/>
</dbReference>
<dbReference type="SUPFAM" id="SSF55120">
    <property type="entry name" value="Pseudouridine synthase"/>
    <property type="match status" value="1"/>
</dbReference>
<dbReference type="PANTHER" id="PTHR13767:SF2">
    <property type="entry name" value="PSEUDOURIDYLATE SYNTHASE TRUB1"/>
    <property type="match status" value="1"/>
</dbReference>
<keyword evidence="10" id="KW-1185">Reference proteome</keyword>
<dbReference type="InterPro" id="IPR015225">
    <property type="entry name" value="tRNA_psdUridine_synth_fam2_C"/>
</dbReference>
<dbReference type="EMBL" id="JADNYM010000008">
    <property type="protein sequence ID" value="MBG0739279.1"/>
    <property type="molecule type" value="Genomic_DNA"/>
</dbReference>
<dbReference type="GO" id="GO:0031119">
    <property type="term" value="P:tRNA pseudouridine synthesis"/>
    <property type="evidence" value="ECO:0007669"/>
    <property type="project" value="UniProtKB-UniRule"/>
</dbReference>
<evidence type="ECO:0000259" key="8">
    <source>
        <dbReference type="Pfam" id="PF16198"/>
    </source>
</evidence>
<feature type="domain" description="tRNA pseudouridylate synthase B C-terminal" evidence="8">
    <location>
        <begin position="287"/>
        <end position="331"/>
    </location>
</feature>
<feature type="active site" description="Nucleophile" evidence="5">
    <location>
        <position position="140"/>
    </location>
</feature>
<dbReference type="InterPro" id="IPR002501">
    <property type="entry name" value="PsdUridine_synth_N"/>
</dbReference>
<dbReference type="PANTHER" id="PTHR13767">
    <property type="entry name" value="TRNA-PSEUDOURIDINE SYNTHASE"/>
    <property type="match status" value="1"/>
</dbReference>
<dbReference type="CDD" id="cd02573">
    <property type="entry name" value="PseudoU_synth_EcTruB"/>
    <property type="match status" value="1"/>
</dbReference>
<feature type="domain" description="tRNA pseudouridine synthase II TruB subfamily 2 C-terminal" evidence="7">
    <location>
        <begin position="348"/>
        <end position="407"/>
    </location>
</feature>
<keyword evidence="4 5" id="KW-0413">Isomerase</keyword>
<dbReference type="InterPro" id="IPR036974">
    <property type="entry name" value="PUA_sf"/>
</dbReference>
<protein>
    <recommendedName>
        <fullName evidence="5">tRNA pseudouridine synthase B</fullName>
        <ecNumber evidence="5">5.4.99.25</ecNumber>
    </recommendedName>
    <alternativeName>
        <fullName evidence="5">tRNA pseudouridine(55) synthase</fullName>
        <shortName evidence="5">Psi55 synthase</shortName>
    </alternativeName>
    <alternativeName>
        <fullName evidence="5">tRNA pseudouridylate synthase</fullName>
    </alternativeName>
    <alternativeName>
        <fullName evidence="5">tRNA-uridine isomerase</fullName>
    </alternativeName>
</protein>
<dbReference type="InterPro" id="IPR014780">
    <property type="entry name" value="tRNA_psdUridine_synth_TruB"/>
</dbReference>
<evidence type="ECO:0000259" key="6">
    <source>
        <dbReference type="Pfam" id="PF01509"/>
    </source>
</evidence>
<dbReference type="AlphaFoldDB" id="A0A931CPR7"/>
<dbReference type="NCBIfam" id="TIGR00431">
    <property type="entry name" value="TruB"/>
    <property type="match status" value="1"/>
</dbReference>
<dbReference type="InterPro" id="IPR020103">
    <property type="entry name" value="PsdUridine_synth_cat_dom_sf"/>
</dbReference>
<comment type="caution">
    <text evidence="9">The sequence shown here is derived from an EMBL/GenBank/DDBJ whole genome shotgun (WGS) entry which is preliminary data.</text>
</comment>
<dbReference type="GO" id="GO:0003723">
    <property type="term" value="F:RNA binding"/>
    <property type="evidence" value="ECO:0007669"/>
    <property type="project" value="InterPro"/>
</dbReference>
<evidence type="ECO:0000313" key="10">
    <source>
        <dbReference type="Proteomes" id="UP000655366"/>
    </source>
</evidence>
<name>A0A931CPR7_9MICC</name>
<sequence>MCLDRETGFLAGRRGAAGQRLQHAGLRQLERRHGGSQLALSHRRNAGVADACGNRPAARVRNLDGGRGGGQGGRAGSAQRRLRAGHLHGGQHLEASHILEGVHSGLIIVDKPPGLTSHDVVARLRRLTGTRKVGHAGTLDPMATGVLVIGINKATRLLTYIVGTAKTYRATIRLGASTLTDDAEGEITGSTTTAPVTDAAIHAGIAALTGEIMQVPSSVSAIKVKGERAYARVRAGEDVVLAARGVTVHSFQLQAMHRLTAKNPAGEEAEFIDLDVTVECSSGTYIRALARDLGAGLGVGGHLTALRRTRVGPYDLGQAKTLEQLEQQADNDGAVQILDITDAARALMPVRELTDAEASELSFGRWIAPSLTGLHSVAQPAAAFRPDGELVALLADAGSQAKPVLVFTPDLGA</sequence>
<dbReference type="Pfam" id="PF16198">
    <property type="entry name" value="TruB_C_2"/>
    <property type="match status" value="1"/>
</dbReference>
<dbReference type="Pfam" id="PF09142">
    <property type="entry name" value="TruB_C"/>
    <property type="match status" value="1"/>
</dbReference>
<feature type="domain" description="Pseudouridine synthase II N-terminal" evidence="6">
    <location>
        <begin position="125"/>
        <end position="286"/>
    </location>
</feature>
<keyword evidence="3 5" id="KW-0819">tRNA processing</keyword>
<evidence type="ECO:0000256" key="3">
    <source>
        <dbReference type="ARBA" id="ARBA00022694"/>
    </source>
</evidence>
<dbReference type="SUPFAM" id="SSF88697">
    <property type="entry name" value="PUA domain-like"/>
    <property type="match status" value="1"/>
</dbReference>
<dbReference type="GO" id="GO:1990481">
    <property type="term" value="P:mRNA pseudouridine synthesis"/>
    <property type="evidence" value="ECO:0007669"/>
    <property type="project" value="TreeGrafter"/>
</dbReference>
<evidence type="ECO:0000256" key="4">
    <source>
        <dbReference type="ARBA" id="ARBA00023235"/>
    </source>
</evidence>
<proteinExistence type="inferred from homology"/>
<dbReference type="Gene3D" id="2.30.130.10">
    <property type="entry name" value="PUA domain"/>
    <property type="match status" value="1"/>
</dbReference>
<dbReference type="GO" id="GO:0160148">
    <property type="term" value="F:tRNA pseudouridine(55) synthase activity"/>
    <property type="evidence" value="ECO:0007669"/>
    <property type="project" value="UniProtKB-EC"/>
</dbReference>
<evidence type="ECO:0000259" key="7">
    <source>
        <dbReference type="Pfam" id="PF09142"/>
    </source>
</evidence>
<dbReference type="InterPro" id="IPR015947">
    <property type="entry name" value="PUA-like_sf"/>
</dbReference>
<dbReference type="Pfam" id="PF01509">
    <property type="entry name" value="TruB_N"/>
    <property type="match status" value="1"/>
</dbReference>
<reference evidence="9 10" key="1">
    <citation type="submission" date="2020-11" db="EMBL/GenBank/DDBJ databases">
        <title>Arthrobacter antarcticus sp. nov., isolated from Antarctic Soil.</title>
        <authorList>
            <person name="Li J."/>
        </authorList>
    </citation>
    <scope>NUCLEOTIDE SEQUENCE [LARGE SCALE GENOMIC DNA]</scope>
    <source>
        <strain evidence="9 10">Z1-20</strain>
    </source>
</reference>
<evidence type="ECO:0000256" key="2">
    <source>
        <dbReference type="ARBA" id="ARBA00005642"/>
    </source>
</evidence>
<evidence type="ECO:0000256" key="5">
    <source>
        <dbReference type="HAMAP-Rule" id="MF_01080"/>
    </source>
</evidence>
<evidence type="ECO:0000256" key="1">
    <source>
        <dbReference type="ARBA" id="ARBA00000385"/>
    </source>
</evidence>
<evidence type="ECO:0000313" key="9">
    <source>
        <dbReference type="EMBL" id="MBG0739279.1"/>
    </source>
</evidence>
<dbReference type="EC" id="5.4.99.25" evidence="5"/>
<dbReference type="Proteomes" id="UP000655366">
    <property type="component" value="Unassembled WGS sequence"/>
</dbReference>
<dbReference type="HAMAP" id="MF_01080">
    <property type="entry name" value="TruB_bact"/>
    <property type="match status" value="1"/>
</dbReference>
<gene>
    <name evidence="5 9" type="primary">truB</name>
    <name evidence="9" type="ORF">IV500_07730</name>
</gene>
<accession>A0A931CPR7</accession>
<dbReference type="Gene3D" id="3.30.2350.10">
    <property type="entry name" value="Pseudouridine synthase"/>
    <property type="match status" value="1"/>
</dbReference>